<dbReference type="RefSeq" id="WP_327093761.1">
    <property type="nucleotide sequence ID" value="NZ_CP109149.1"/>
</dbReference>
<evidence type="ECO:0000313" key="4">
    <source>
        <dbReference type="Proteomes" id="UP001432062"/>
    </source>
</evidence>
<dbReference type="EMBL" id="CP109441">
    <property type="protein sequence ID" value="WUV48970.1"/>
    <property type="molecule type" value="Genomic_DNA"/>
</dbReference>
<proteinExistence type="predicted"/>
<evidence type="ECO:0000256" key="2">
    <source>
        <dbReference type="SAM" id="Phobius"/>
    </source>
</evidence>
<feature type="compositionally biased region" description="Polar residues" evidence="1">
    <location>
        <begin position="1"/>
        <end position="12"/>
    </location>
</feature>
<protein>
    <recommendedName>
        <fullName evidence="5">DUF4190 domain-containing protein</fullName>
    </recommendedName>
</protein>
<evidence type="ECO:0000256" key="1">
    <source>
        <dbReference type="SAM" id="MobiDB-lite"/>
    </source>
</evidence>
<keyword evidence="2" id="KW-0472">Membrane</keyword>
<name>A0ABZ1Z3H4_9NOCA</name>
<evidence type="ECO:0008006" key="5">
    <source>
        <dbReference type="Google" id="ProtNLM"/>
    </source>
</evidence>
<feature type="compositionally biased region" description="Pro residues" evidence="1">
    <location>
        <begin position="69"/>
        <end position="79"/>
    </location>
</feature>
<organism evidence="3 4">
    <name type="scientific">Nocardia vinacea</name>
    <dbReference type="NCBI Taxonomy" id="96468"/>
    <lineage>
        <taxon>Bacteria</taxon>
        <taxon>Bacillati</taxon>
        <taxon>Actinomycetota</taxon>
        <taxon>Actinomycetes</taxon>
        <taxon>Mycobacteriales</taxon>
        <taxon>Nocardiaceae</taxon>
        <taxon>Nocardia</taxon>
    </lineage>
</organism>
<gene>
    <name evidence="3" type="ORF">OG563_12695</name>
</gene>
<feature type="transmembrane region" description="Helical" evidence="2">
    <location>
        <begin position="119"/>
        <end position="152"/>
    </location>
</feature>
<feature type="transmembrane region" description="Helical" evidence="2">
    <location>
        <begin position="164"/>
        <end position="190"/>
    </location>
</feature>
<keyword evidence="2" id="KW-0812">Transmembrane</keyword>
<sequence>MSDSEPNINLGKSQAPPPAEPPQDNVDATKVWSPEPGVDPTMAYQPGQQFSPETAPPYTPPAGYQQPTAYPPPPYPPSYPQAGPYVGQPGYPQAPGAYPGYPYQPYTPPRQSDVPIFSIISFSCLAATALSVVMFCGLPIVITGPAGIVLGIIGHNKGESLGKWAAIANGAVLAIAVVLVIALVGFLGAFS</sequence>
<keyword evidence="2" id="KW-1133">Transmembrane helix</keyword>
<accession>A0ABZ1Z3H4</accession>
<reference evidence="3" key="1">
    <citation type="submission" date="2022-10" db="EMBL/GenBank/DDBJ databases">
        <title>The complete genomes of actinobacterial strains from the NBC collection.</title>
        <authorList>
            <person name="Joergensen T.S."/>
            <person name="Alvarez Arevalo M."/>
            <person name="Sterndorff E.B."/>
            <person name="Faurdal D."/>
            <person name="Vuksanovic O."/>
            <person name="Mourched A.-S."/>
            <person name="Charusanti P."/>
            <person name="Shaw S."/>
            <person name="Blin K."/>
            <person name="Weber T."/>
        </authorList>
    </citation>
    <scope>NUCLEOTIDE SEQUENCE</scope>
    <source>
        <strain evidence="3">NBC_01482</strain>
    </source>
</reference>
<dbReference type="Proteomes" id="UP001432062">
    <property type="component" value="Chromosome"/>
</dbReference>
<evidence type="ECO:0000313" key="3">
    <source>
        <dbReference type="EMBL" id="WUV48970.1"/>
    </source>
</evidence>
<keyword evidence="4" id="KW-1185">Reference proteome</keyword>
<feature type="region of interest" description="Disordered" evidence="1">
    <location>
        <begin position="1"/>
        <end position="86"/>
    </location>
</feature>